<evidence type="ECO:0000313" key="2">
    <source>
        <dbReference type="EMBL" id="KAJ3446108.1"/>
    </source>
</evidence>
<comment type="caution">
    <text evidence="2">The sequence shown here is derived from an EMBL/GenBank/DDBJ whole genome shotgun (WGS) entry which is preliminary data.</text>
</comment>
<protein>
    <submittedName>
        <fullName evidence="2">Tobamovirus multiplication protein 1-like isoform x1</fullName>
    </submittedName>
</protein>
<feature type="transmembrane region" description="Helical" evidence="1">
    <location>
        <begin position="58"/>
        <end position="77"/>
    </location>
</feature>
<evidence type="ECO:0000256" key="1">
    <source>
        <dbReference type="SAM" id="Phobius"/>
    </source>
</evidence>
<keyword evidence="1" id="KW-0812">Transmembrane</keyword>
<organism evidence="2 3">
    <name type="scientific">Anaeramoeba flamelloides</name>
    <dbReference type="NCBI Taxonomy" id="1746091"/>
    <lineage>
        <taxon>Eukaryota</taxon>
        <taxon>Metamonada</taxon>
        <taxon>Anaeramoebidae</taxon>
        <taxon>Anaeramoeba</taxon>
    </lineage>
</organism>
<name>A0AAV7ZVT8_9EUKA</name>
<feature type="transmembrane region" description="Helical" evidence="1">
    <location>
        <begin position="205"/>
        <end position="227"/>
    </location>
</feature>
<feature type="transmembrane region" description="Helical" evidence="1">
    <location>
        <begin position="129"/>
        <end position="147"/>
    </location>
</feature>
<sequence length="307" mass="36272">MTLQHLLTLTALNTHSGVLYFLGILFFFVGLFCLIDFYRNFRNYRFNTQDSGSKYRSLILFFSAWLMIQRGVMTFSSTKQNWFIIYLFHQCIPLYLQFSIFSFFVLLLTTKIFSTLGNENLIKNLAYPIFYFLHIFSIIGMVVYALIRNHYPPTIKNYLTGNYIFVTVVFGLLSFFNLFFVIRMFQIQKKFTYRFSHDHKINQTISLMCLLSVIYFSETVWSFLCLVNGNPLNDKLNHELKKQNPSYYVFILVWFLITEIIPVVVIYFVFHLSFQKSHKSSLYNKLEGKYIPSELLESSLSSSSSNI</sequence>
<feature type="transmembrane region" description="Helical" evidence="1">
    <location>
        <begin position="20"/>
        <end position="38"/>
    </location>
</feature>
<gene>
    <name evidence="2" type="ORF">M0812_08644</name>
</gene>
<accession>A0AAV7ZVT8</accession>
<dbReference type="EMBL" id="JANTQA010000021">
    <property type="protein sequence ID" value="KAJ3446108.1"/>
    <property type="molecule type" value="Genomic_DNA"/>
</dbReference>
<proteinExistence type="predicted"/>
<keyword evidence="1" id="KW-0472">Membrane</keyword>
<feature type="transmembrane region" description="Helical" evidence="1">
    <location>
        <begin position="163"/>
        <end position="185"/>
    </location>
</feature>
<dbReference type="AlphaFoldDB" id="A0AAV7ZVT8"/>
<reference evidence="2" key="1">
    <citation type="submission" date="2022-08" db="EMBL/GenBank/DDBJ databases">
        <title>Novel sulphate-reducing endosymbionts in the free-living metamonad Anaeramoeba.</title>
        <authorList>
            <person name="Jerlstrom-Hultqvist J."/>
            <person name="Cepicka I."/>
            <person name="Gallot-Lavallee L."/>
            <person name="Salas-Leiva D."/>
            <person name="Curtis B.A."/>
            <person name="Zahonova K."/>
            <person name="Pipaliya S."/>
            <person name="Dacks J."/>
            <person name="Roger A.J."/>
        </authorList>
    </citation>
    <scope>NUCLEOTIDE SEQUENCE</scope>
    <source>
        <strain evidence="2">Busselton2</strain>
    </source>
</reference>
<dbReference type="Proteomes" id="UP001146793">
    <property type="component" value="Unassembled WGS sequence"/>
</dbReference>
<feature type="transmembrane region" description="Helical" evidence="1">
    <location>
        <begin position="83"/>
        <end position="108"/>
    </location>
</feature>
<keyword evidence="1" id="KW-1133">Transmembrane helix</keyword>
<evidence type="ECO:0000313" key="3">
    <source>
        <dbReference type="Proteomes" id="UP001146793"/>
    </source>
</evidence>
<feature type="transmembrane region" description="Helical" evidence="1">
    <location>
        <begin position="247"/>
        <end position="270"/>
    </location>
</feature>